<evidence type="ECO:0000256" key="7">
    <source>
        <dbReference type="SAM" id="MobiDB-lite"/>
    </source>
</evidence>
<evidence type="ECO:0000259" key="8">
    <source>
        <dbReference type="Pfam" id="PF11203"/>
    </source>
</evidence>
<gene>
    <name evidence="9" type="primary">eccE5_3</name>
    <name evidence="9" type="ORF">MSIMFB_05111</name>
</gene>
<keyword evidence="6" id="KW-0472">Membrane</keyword>
<dbReference type="Pfam" id="PF11203">
    <property type="entry name" value="EccE"/>
    <property type="match status" value="1"/>
</dbReference>
<feature type="domain" description="Type VII secretion system protein EccE" evidence="8">
    <location>
        <begin position="173"/>
        <end position="267"/>
    </location>
</feature>
<dbReference type="NCBIfam" id="TIGR03923">
    <property type="entry name" value="T7SS_EccE"/>
    <property type="match status" value="1"/>
</dbReference>
<protein>
    <submittedName>
        <fullName evidence="9">ESX-5 secretion system protein EccE5</fullName>
    </submittedName>
</protein>
<name>A0A7Z7IPV5_9MYCO</name>
<keyword evidence="10" id="KW-1185">Reference proteome</keyword>
<evidence type="ECO:0000256" key="5">
    <source>
        <dbReference type="ARBA" id="ARBA00022989"/>
    </source>
</evidence>
<proteinExistence type="inferred from homology"/>
<dbReference type="Proteomes" id="UP000554965">
    <property type="component" value="Unassembled WGS sequence"/>
</dbReference>
<comment type="subcellular location">
    <subcellularLocation>
        <location evidence="1">Cell membrane</location>
    </subcellularLocation>
</comment>
<feature type="compositionally biased region" description="Basic residues" evidence="7">
    <location>
        <begin position="385"/>
        <end position="397"/>
    </location>
</feature>
<feature type="region of interest" description="Disordered" evidence="7">
    <location>
        <begin position="376"/>
        <end position="397"/>
    </location>
</feature>
<dbReference type="InterPro" id="IPR021368">
    <property type="entry name" value="T7SS_EccE"/>
</dbReference>
<evidence type="ECO:0000256" key="1">
    <source>
        <dbReference type="ARBA" id="ARBA00004236"/>
    </source>
</evidence>
<organism evidence="9 10">
    <name type="scientific">Mycobacterium simulans</name>
    <dbReference type="NCBI Taxonomy" id="627089"/>
    <lineage>
        <taxon>Bacteria</taxon>
        <taxon>Bacillati</taxon>
        <taxon>Actinomycetota</taxon>
        <taxon>Actinomycetes</taxon>
        <taxon>Mycobacteriales</taxon>
        <taxon>Mycobacteriaceae</taxon>
        <taxon>Mycobacterium</taxon>
    </lineage>
</organism>
<dbReference type="InterPro" id="IPR050051">
    <property type="entry name" value="EccE_dom"/>
</dbReference>
<evidence type="ECO:0000313" key="10">
    <source>
        <dbReference type="Proteomes" id="UP000554965"/>
    </source>
</evidence>
<keyword evidence="4" id="KW-0812">Transmembrane</keyword>
<dbReference type="EMBL" id="OCTY01000002">
    <property type="protein sequence ID" value="SOJ57634.1"/>
    <property type="molecule type" value="Genomic_DNA"/>
</dbReference>
<comment type="caution">
    <text evidence="9">The sequence shown here is derived from an EMBL/GenBank/DDBJ whole genome shotgun (WGS) entry which is preliminary data.</text>
</comment>
<evidence type="ECO:0000256" key="6">
    <source>
        <dbReference type="ARBA" id="ARBA00023136"/>
    </source>
</evidence>
<dbReference type="GO" id="GO:0005886">
    <property type="term" value="C:plasma membrane"/>
    <property type="evidence" value="ECO:0007669"/>
    <property type="project" value="UniProtKB-SubCell"/>
</dbReference>
<accession>A0A7Z7IPV5</accession>
<keyword evidence="3" id="KW-1003">Cell membrane</keyword>
<evidence type="ECO:0000256" key="4">
    <source>
        <dbReference type="ARBA" id="ARBA00022692"/>
    </source>
</evidence>
<evidence type="ECO:0000313" key="9">
    <source>
        <dbReference type="EMBL" id="SOJ57634.1"/>
    </source>
</evidence>
<sequence>MTLRQRQRWTAIRLLAVLLLGMWGLTVARVLPTKVAGSTIVLTALALLVPLHEGRSLAHWGVLTIAFIARHGRSVPRLPAPTDILVASGTAGIRCDGRTLLTAIELRPALAITDIGVGIACTTNAVPVRLLAQCMHQYGIDLSIDVVSIGQEVSLASCYGPGCAQTVGQRTLVGRRRTWLLLRLDVLANLPGITARGPSGTAAPRVLAAACHRVAQRLRENGIDAHALTAKQLDEMTDLFLEHSPLDQVRERWSTMRTADAYVKTFMIEPNQLTNTHLDRWWASPATSTAVTVRLVNANDGPRVGGLVRYVTAECPCRKYPCPNPGALLSSVSIQRRLFEATLPGGDRSLRADIPTLLASDLDSLSIATEQRVRHQQSAASVATARHRRHRRQALQK</sequence>
<dbReference type="AlphaFoldDB" id="A0A7Z7IPV5"/>
<reference evidence="9 10" key="1">
    <citation type="submission" date="2017-10" db="EMBL/GenBank/DDBJ databases">
        <authorList>
            <consortium name="Urmite Genomes"/>
        </authorList>
    </citation>
    <scope>NUCLEOTIDE SEQUENCE [LARGE SCALE GENOMIC DNA]</scope>
    <source>
        <strain evidence="9 10">FB-527</strain>
    </source>
</reference>
<evidence type="ECO:0000256" key="3">
    <source>
        <dbReference type="ARBA" id="ARBA00022475"/>
    </source>
</evidence>
<comment type="similarity">
    <text evidence="2">Belongs to the EccE family.</text>
</comment>
<keyword evidence="5" id="KW-1133">Transmembrane helix</keyword>
<evidence type="ECO:0000256" key="2">
    <source>
        <dbReference type="ARBA" id="ARBA00007759"/>
    </source>
</evidence>